<protein>
    <submittedName>
        <fullName evidence="2">DUF2784 domain-containing protein</fullName>
    </submittedName>
</protein>
<dbReference type="OrthoDB" id="370375at2"/>
<dbReference type="AlphaFoldDB" id="A0A5D4XVU0"/>
<evidence type="ECO:0000313" key="2">
    <source>
        <dbReference type="EMBL" id="TYT27172.1"/>
    </source>
</evidence>
<dbReference type="EMBL" id="VTFT01000001">
    <property type="protein sequence ID" value="TYT27172.1"/>
    <property type="molecule type" value="Genomic_DNA"/>
</dbReference>
<feature type="transmembrane region" description="Helical" evidence="1">
    <location>
        <begin position="12"/>
        <end position="33"/>
    </location>
</feature>
<feature type="transmembrane region" description="Helical" evidence="1">
    <location>
        <begin position="105"/>
        <end position="126"/>
    </location>
</feature>
<name>A0A5D4XVU0_9GAMM</name>
<evidence type="ECO:0000256" key="1">
    <source>
        <dbReference type="SAM" id="Phobius"/>
    </source>
</evidence>
<accession>A0A5D4XVU0</accession>
<sequence>MNSGRAALLADAILALHVGVVAFVVLGLLAILAGGPLGWRWIRGLAFRATHLLLMLVIALQAWMGQLCPLTVWEQALRIRAGQDTYGESFIQYWLSRLIFFEAPWWVFVFAYSAFAGLVIACWWRWPPVRRRASSRRPR</sequence>
<dbReference type="Pfam" id="PF10861">
    <property type="entry name" value="DUF2784"/>
    <property type="match status" value="1"/>
</dbReference>
<proteinExistence type="predicted"/>
<dbReference type="InterPro" id="IPR021218">
    <property type="entry name" value="DUF2784"/>
</dbReference>
<keyword evidence="1" id="KW-0812">Transmembrane</keyword>
<organism evidence="2 3">
    <name type="scientific">Luteimonas viscosa</name>
    <dbReference type="NCBI Taxonomy" id="1132694"/>
    <lineage>
        <taxon>Bacteria</taxon>
        <taxon>Pseudomonadati</taxon>
        <taxon>Pseudomonadota</taxon>
        <taxon>Gammaproteobacteria</taxon>
        <taxon>Lysobacterales</taxon>
        <taxon>Lysobacteraceae</taxon>
        <taxon>Luteimonas</taxon>
    </lineage>
</organism>
<evidence type="ECO:0000313" key="3">
    <source>
        <dbReference type="Proteomes" id="UP000324973"/>
    </source>
</evidence>
<comment type="caution">
    <text evidence="2">The sequence shown here is derived from an EMBL/GenBank/DDBJ whole genome shotgun (WGS) entry which is preliminary data.</text>
</comment>
<keyword evidence="1" id="KW-1133">Transmembrane helix</keyword>
<keyword evidence="3" id="KW-1185">Reference proteome</keyword>
<gene>
    <name evidence="2" type="ORF">FZO89_13380</name>
</gene>
<feature type="transmembrane region" description="Helical" evidence="1">
    <location>
        <begin position="45"/>
        <end position="64"/>
    </location>
</feature>
<dbReference type="Proteomes" id="UP000324973">
    <property type="component" value="Unassembled WGS sequence"/>
</dbReference>
<reference evidence="2 3" key="1">
    <citation type="submission" date="2019-08" db="EMBL/GenBank/DDBJ databases">
        <title>Luteimonas viscosus sp. nov., isolated from soil of a sunflower field.</title>
        <authorList>
            <person name="Jianli Z."/>
            <person name="Ying Z."/>
        </authorList>
    </citation>
    <scope>NUCLEOTIDE SEQUENCE [LARGE SCALE GENOMIC DNA]</scope>
    <source>
        <strain evidence="2 3">XBU10</strain>
    </source>
</reference>
<keyword evidence="1" id="KW-0472">Membrane</keyword>
<dbReference type="RefSeq" id="WP_149103726.1">
    <property type="nucleotide sequence ID" value="NZ_VTFT01000001.1"/>
</dbReference>